<dbReference type="Proteomes" id="UP000245431">
    <property type="component" value="Chromosome PVE_r2"/>
</dbReference>
<evidence type="ECO:0000259" key="7">
    <source>
        <dbReference type="PROSITE" id="PS51198"/>
    </source>
</evidence>
<dbReference type="PROSITE" id="PS51198">
    <property type="entry name" value="UVRD_HELICASE_ATP_BIND"/>
    <property type="match status" value="1"/>
</dbReference>
<sequence>MLNKSVPQATIVNQPIEPPYELDDLPFHLRLAAQALGAGLDFLQARHQESWEAGRRIGHMEAKAQTQQSATQDQIKILSLKTTDPQHQVAGKDELLFGGNRIQVSSDARAAMRADCEARLGKSGQPTAEQWKAILSTSNTTLLGGGAGTGKTRTLLFRAVFFHCYARVPLSQIRILTFSREARVDMANDLQELFRLFGVVLTPAECYAIVMTPRSCLLTQAMSLPELARAIPLDNYGASQQDSTSLADGRPFEATLNDTQRVEMTKCLNLLYRSNKRFNETYIGLWISSLKLPHLEVDSPEVVRRASSGWKLSENDEGLSNTVEALWRKAKAWPVDGVTAAKKVFTVRGRPYATHGYIPQLKLHVVLGFDRSEGPNLRRDPLASMELYKEVAIKRTLFQAYFPEGVVHLDSYQDAADLSEKLKYLAQTAPNFSYALKGDACSNPVLDSFNSTSALLDSLGIEVGSVPGKMNFLPADSDALYFEALAIYWEALERHLLSLPRPVIPFGRLFALLGGGKLPALRYVPIKILEQSRHLLIDGAEDQTVPVATWVRSVMSEIRRRDSTQESGRGLFSSLTVAGDPNQWVYGSFGATPKLITDFDEMFISPVPATKVTLSESFRSPQAIIEAGYNLVQNLSSGMNRGPRSICIPKAQDQSVRIIGDDQEQLQSICQSAAADGYKVLILIDSDADKAWVDYAVGDRIREDRASGGRTIRVRSFHKAKALEADIVVMVGDPSAGISSWYRNQLFKLAGFSSGGDSAPGDTVYHGEALRLAHVAITGARLKCVWFPNRSLDTVRTASVLGGLLPGLFVDERRN</sequence>
<dbReference type="InterPro" id="IPR014016">
    <property type="entry name" value="UvrD-like_ATP-bd"/>
</dbReference>
<protein>
    <recommendedName>
        <fullName evidence="5">DNA 3'-5' helicase II</fullName>
    </recommendedName>
</protein>
<name>A0A1D3K7J6_PSEVE</name>
<keyword evidence="2 6" id="KW-0378">Hydrolase</keyword>
<dbReference type="PANTHER" id="PTHR11070">
    <property type="entry name" value="UVRD / RECB / PCRA DNA HELICASE FAMILY MEMBER"/>
    <property type="match status" value="1"/>
</dbReference>
<feature type="domain" description="UvrD-like helicase ATP-binding" evidence="7">
    <location>
        <begin position="124"/>
        <end position="621"/>
    </location>
</feature>
<dbReference type="InterPro" id="IPR027417">
    <property type="entry name" value="P-loop_NTPase"/>
</dbReference>
<evidence type="ECO:0000256" key="2">
    <source>
        <dbReference type="ARBA" id="ARBA00022801"/>
    </source>
</evidence>
<dbReference type="GO" id="GO:0016787">
    <property type="term" value="F:hydrolase activity"/>
    <property type="evidence" value="ECO:0007669"/>
    <property type="project" value="UniProtKB-UniRule"/>
</dbReference>
<dbReference type="InterPro" id="IPR000212">
    <property type="entry name" value="DNA_helicase_UvrD/REP"/>
</dbReference>
<reference evidence="9" key="1">
    <citation type="submission" date="2016-07" db="EMBL/GenBank/DDBJ databases">
        <authorList>
            <person name="Florea S."/>
            <person name="Webb J.S."/>
            <person name="Jaromczyk J."/>
            <person name="Schardl C.L."/>
        </authorList>
    </citation>
    <scope>NUCLEOTIDE SEQUENCE [LARGE SCALE GENOMIC DNA]</scope>
    <source>
        <strain evidence="9">1YdBTEX2</strain>
    </source>
</reference>
<evidence type="ECO:0000256" key="6">
    <source>
        <dbReference type="PROSITE-ProRule" id="PRU00560"/>
    </source>
</evidence>
<dbReference type="EMBL" id="LT599584">
    <property type="protein sequence ID" value="SBW84181.1"/>
    <property type="molecule type" value="Genomic_DNA"/>
</dbReference>
<gene>
    <name evidence="8" type="ORF">PVE_R2G0152</name>
</gene>
<keyword evidence="1 6" id="KW-0547">Nucleotide-binding</keyword>
<dbReference type="GO" id="GO:0003677">
    <property type="term" value="F:DNA binding"/>
    <property type="evidence" value="ECO:0007669"/>
    <property type="project" value="InterPro"/>
</dbReference>
<proteinExistence type="predicted"/>
<dbReference type="GO" id="GO:0005524">
    <property type="term" value="F:ATP binding"/>
    <property type="evidence" value="ECO:0007669"/>
    <property type="project" value="UniProtKB-UniRule"/>
</dbReference>
<dbReference type="AlphaFoldDB" id="A0A1D3K7J6"/>
<evidence type="ECO:0000256" key="1">
    <source>
        <dbReference type="ARBA" id="ARBA00022741"/>
    </source>
</evidence>
<dbReference type="Gene3D" id="3.40.50.300">
    <property type="entry name" value="P-loop containing nucleotide triphosphate hydrolases"/>
    <property type="match status" value="2"/>
</dbReference>
<dbReference type="GO" id="GO:0000725">
    <property type="term" value="P:recombinational repair"/>
    <property type="evidence" value="ECO:0007669"/>
    <property type="project" value="TreeGrafter"/>
</dbReference>
<dbReference type="PANTHER" id="PTHR11070:SF2">
    <property type="entry name" value="ATP-DEPENDENT DNA HELICASE SRS2"/>
    <property type="match status" value="1"/>
</dbReference>
<evidence type="ECO:0000256" key="5">
    <source>
        <dbReference type="ARBA" id="ARBA00034923"/>
    </source>
</evidence>
<evidence type="ECO:0000256" key="3">
    <source>
        <dbReference type="ARBA" id="ARBA00022806"/>
    </source>
</evidence>
<evidence type="ECO:0000313" key="8">
    <source>
        <dbReference type="EMBL" id="SBW84181.1"/>
    </source>
</evidence>
<organism evidence="8 9">
    <name type="scientific">Pseudomonas veronii 1YdBTEX2</name>
    <dbReference type="NCBI Taxonomy" id="1295141"/>
    <lineage>
        <taxon>Bacteria</taxon>
        <taxon>Pseudomonadati</taxon>
        <taxon>Pseudomonadota</taxon>
        <taxon>Gammaproteobacteria</taxon>
        <taxon>Pseudomonadales</taxon>
        <taxon>Pseudomonadaceae</taxon>
        <taxon>Pseudomonas</taxon>
    </lineage>
</organism>
<keyword evidence="4 6" id="KW-0067">ATP-binding</keyword>
<evidence type="ECO:0000313" key="9">
    <source>
        <dbReference type="Proteomes" id="UP000245431"/>
    </source>
</evidence>
<dbReference type="Pfam" id="PF00580">
    <property type="entry name" value="UvrD-helicase"/>
    <property type="match status" value="1"/>
</dbReference>
<keyword evidence="3 6" id="KW-0347">Helicase</keyword>
<evidence type="ECO:0000256" key="4">
    <source>
        <dbReference type="ARBA" id="ARBA00022840"/>
    </source>
</evidence>
<feature type="binding site" evidence="6">
    <location>
        <begin position="145"/>
        <end position="152"/>
    </location>
    <ligand>
        <name>ATP</name>
        <dbReference type="ChEBI" id="CHEBI:30616"/>
    </ligand>
</feature>
<dbReference type="SUPFAM" id="SSF52540">
    <property type="entry name" value="P-loop containing nucleoside triphosphate hydrolases"/>
    <property type="match status" value="1"/>
</dbReference>
<dbReference type="GO" id="GO:0043138">
    <property type="term" value="F:3'-5' DNA helicase activity"/>
    <property type="evidence" value="ECO:0007669"/>
    <property type="project" value="TreeGrafter"/>
</dbReference>
<accession>A0A1D3K7J6</accession>